<dbReference type="GO" id="GO:0005524">
    <property type="term" value="F:ATP binding"/>
    <property type="evidence" value="ECO:0007669"/>
    <property type="project" value="InterPro"/>
</dbReference>
<dbReference type="PROSITE" id="PS51657">
    <property type="entry name" value="PSRV_HELICASE"/>
    <property type="match status" value="1"/>
</dbReference>
<gene>
    <name evidence="2" type="primary">TGB1</name>
</gene>
<dbReference type="InterPro" id="IPR027351">
    <property type="entry name" value="(+)RNA_virus_helicase_core_dom"/>
</dbReference>
<protein>
    <submittedName>
        <fullName evidence="2">Triple gene block protein 1</fullName>
    </submittedName>
</protein>
<organism evidence="2">
    <name type="scientific">Cassava virus X</name>
    <dbReference type="NCBI Taxonomy" id="1977392"/>
    <lineage>
        <taxon>Viruses</taxon>
        <taxon>Riboviria</taxon>
        <taxon>Orthornavirae</taxon>
        <taxon>Kitrinoviricota</taxon>
        <taxon>Alsuviricetes</taxon>
        <taxon>Tymovirales</taxon>
        <taxon>Alphaflexiviridae</taxon>
        <taxon>Potexvirus</taxon>
        <taxon>Potexvirus ecsmanihotis</taxon>
    </lineage>
</organism>
<feature type="domain" description="(+)RNA virus helicase C-terminal" evidence="1">
    <location>
        <begin position="1"/>
        <end position="224"/>
    </location>
</feature>
<reference evidence="2" key="1">
    <citation type="journal article" date="2017" name="Virus Res.">
        <title>Resolution of cassava-infecting alphaflexiviruses: Molecular and biological characterization of a novel group of potexviruses lacking the TGB3 gene.</title>
        <authorList>
            <person name="Lozano I."/>
            <person name="Leiva A.M."/>
            <person name="Jimenez J."/>
            <person name="Fernandez E."/>
            <person name="Carvajal-Yepes M."/>
            <person name="Cuervo M."/>
            <person name="Cuellar W.J."/>
        </authorList>
    </citation>
    <scope>NUCLEOTIDE SEQUENCE</scope>
    <source>
        <strain evidence="2">CM5460-10</strain>
    </source>
</reference>
<evidence type="ECO:0000313" key="2">
    <source>
        <dbReference type="EMBL" id="ARG47558.1"/>
    </source>
</evidence>
<accession>A0A1W5VPJ5</accession>
<proteinExistence type="predicted"/>
<dbReference type="EMBL" id="KY288505">
    <property type="protein sequence ID" value="ARG47558.1"/>
    <property type="molecule type" value="Genomic_RNA"/>
</dbReference>
<evidence type="ECO:0000259" key="1">
    <source>
        <dbReference type="PROSITE" id="PS51657"/>
    </source>
</evidence>
<name>A0A1W5VPJ5_9VIRU</name>
<sequence length="224" mass="24621">MDAILRELKQSGFVQIRNHLQNPLVVHAVAGAGKTTLPHKLASQTDLVIHSAAHPSGNSLSGNSVQIHDPSVTPDILDEYLLLQDYKASKLLIADPLQYSAKPPLAHFIKITTHRFGQSTCSLLRSLLKIEIESDLADTVVISKFFEGEPEGTIIAFGEEAYHLISAHQLKPLRPCEIYGLSFPVVTVAFEEDITRYPPHLVYLALSRHTEKLIILSDALASSS</sequence>
<dbReference type="Pfam" id="PF01443">
    <property type="entry name" value="Viral_helicase1"/>
    <property type="match status" value="1"/>
</dbReference>